<comment type="caution">
    <text evidence="2">The sequence shown here is derived from an EMBL/GenBank/DDBJ whole genome shotgun (WGS) entry which is preliminary data.</text>
</comment>
<dbReference type="AlphaFoldDB" id="A0A2I0KFS2"/>
<evidence type="ECO:0000256" key="1">
    <source>
        <dbReference type="SAM" id="MobiDB-lite"/>
    </source>
</evidence>
<organism evidence="2 3">
    <name type="scientific">Punica granatum</name>
    <name type="common">Pomegranate</name>
    <dbReference type="NCBI Taxonomy" id="22663"/>
    <lineage>
        <taxon>Eukaryota</taxon>
        <taxon>Viridiplantae</taxon>
        <taxon>Streptophyta</taxon>
        <taxon>Embryophyta</taxon>
        <taxon>Tracheophyta</taxon>
        <taxon>Spermatophyta</taxon>
        <taxon>Magnoliopsida</taxon>
        <taxon>eudicotyledons</taxon>
        <taxon>Gunneridae</taxon>
        <taxon>Pentapetalae</taxon>
        <taxon>rosids</taxon>
        <taxon>malvids</taxon>
        <taxon>Myrtales</taxon>
        <taxon>Lythraceae</taxon>
        <taxon>Punica</taxon>
    </lineage>
</organism>
<evidence type="ECO:0000313" key="3">
    <source>
        <dbReference type="Proteomes" id="UP000233551"/>
    </source>
</evidence>
<protein>
    <submittedName>
        <fullName evidence="2">Uncharacterized protein</fullName>
    </submittedName>
</protein>
<proteinExistence type="predicted"/>
<dbReference type="Proteomes" id="UP000233551">
    <property type="component" value="Unassembled WGS sequence"/>
</dbReference>
<keyword evidence="3" id="KW-1185">Reference proteome</keyword>
<feature type="region of interest" description="Disordered" evidence="1">
    <location>
        <begin position="144"/>
        <end position="187"/>
    </location>
</feature>
<dbReference type="EMBL" id="PGOL01000617">
    <property type="protein sequence ID" value="PKI67354.1"/>
    <property type="molecule type" value="Genomic_DNA"/>
</dbReference>
<gene>
    <name evidence="2" type="ORF">CRG98_012251</name>
</gene>
<sequence length="205" mass="22559">MVFDRGRRANNPTRGKRVTETDIKIHKGQSGTGGAQLHSECPNRAKSTLEAPSHPNIRSHEHRVLPARRIGSRDRYRVHTGPPHVPFHPTTLASHAITFKGFLTTHTLPREEVVTSQGPIHRAQPPFHSFLLYRESNEPDLTSCRGRSKCADPFSPELPRLPPSRKEVSDGSVSPRGPSATPLATGTVRFLGPPEALGLFLLEAV</sequence>
<feature type="region of interest" description="Disordered" evidence="1">
    <location>
        <begin position="1"/>
        <end position="72"/>
    </location>
</feature>
<reference evidence="2 3" key="1">
    <citation type="submission" date="2017-11" db="EMBL/GenBank/DDBJ databases">
        <title>De-novo sequencing of pomegranate (Punica granatum L.) genome.</title>
        <authorList>
            <person name="Akparov Z."/>
            <person name="Amiraslanov A."/>
            <person name="Hajiyeva S."/>
            <person name="Abbasov M."/>
            <person name="Kaur K."/>
            <person name="Hamwieh A."/>
            <person name="Solovyev V."/>
            <person name="Salamov A."/>
            <person name="Braich B."/>
            <person name="Kosarev P."/>
            <person name="Mahmoud A."/>
            <person name="Hajiyev E."/>
            <person name="Babayeva S."/>
            <person name="Izzatullayeva V."/>
            <person name="Mammadov A."/>
            <person name="Mammadov A."/>
            <person name="Sharifova S."/>
            <person name="Ojaghi J."/>
            <person name="Eynullazada K."/>
            <person name="Bayramov B."/>
            <person name="Abdulazimova A."/>
            <person name="Shahmuradov I."/>
        </authorList>
    </citation>
    <scope>NUCLEOTIDE SEQUENCE [LARGE SCALE GENOMIC DNA]</scope>
    <source>
        <strain evidence="3">cv. AG2017</strain>
        <tissue evidence="2">Leaf</tissue>
    </source>
</reference>
<accession>A0A2I0KFS2</accession>
<name>A0A2I0KFS2_PUNGR</name>
<evidence type="ECO:0000313" key="2">
    <source>
        <dbReference type="EMBL" id="PKI67354.1"/>
    </source>
</evidence>